<dbReference type="EnsemblBacteria" id="CAI48260">
    <property type="protein sequence ID" value="CAI48260"/>
    <property type="gene ID" value="NP_0338A"/>
</dbReference>
<reference evidence="2 3" key="1">
    <citation type="journal article" date="2005" name="Genome Res.">
        <title>Living with two extremes: conclusions from the genome sequence of Natronomonas pharaonis.</title>
        <authorList>
            <person name="Falb M."/>
            <person name="Pfeiffer F."/>
            <person name="Palm P."/>
            <person name="Rodewald K."/>
            <person name="Hickmann V."/>
            <person name="Tittor J."/>
            <person name="Oesterhelt D."/>
        </authorList>
    </citation>
    <scope>NUCLEOTIDE SEQUENCE [LARGE SCALE GENOMIC DNA]</scope>
    <source>
        <strain evidence="3">ATCC 35678 / DSM 2160 / CIP 103997 / JCM 8858 / NBRC 14720 / NCIMB 2260 / Gabara</strain>
    </source>
</reference>
<dbReference type="PANTHER" id="PTHR16537">
    <property type="entry name" value="SJOEGREN SYNDROME/SCLERODERMA AUTOANTIGEN 1"/>
    <property type="match status" value="1"/>
</dbReference>
<evidence type="ECO:0000313" key="2">
    <source>
        <dbReference type="EMBL" id="CAI48260.1"/>
    </source>
</evidence>
<gene>
    <name evidence="2" type="ordered locus">NP_0338A</name>
</gene>
<dbReference type="KEGG" id="nph:NP_0338A"/>
<name>A0A1U7ETL6_NATPD</name>
<feature type="compositionally biased region" description="Basic and acidic residues" evidence="1">
    <location>
        <begin position="145"/>
        <end position="169"/>
    </location>
</feature>
<organism evidence="2 3">
    <name type="scientific">Natronomonas pharaonis (strain ATCC 35678 / DSM 2160 / CIP 103997 / JCM 8858 / NBRC 14720 / NCIMB 2260 / Gabara)</name>
    <name type="common">Halobacterium pharaonis</name>
    <dbReference type="NCBI Taxonomy" id="348780"/>
    <lineage>
        <taxon>Archaea</taxon>
        <taxon>Methanobacteriati</taxon>
        <taxon>Methanobacteriota</taxon>
        <taxon>Stenosarchaea group</taxon>
        <taxon>Halobacteria</taxon>
        <taxon>Halobacteriales</taxon>
        <taxon>Natronomonadaceae</taxon>
        <taxon>Natronomonas</taxon>
    </lineage>
</organism>
<feature type="compositionally biased region" description="Low complexity" evidence="1">
    <location>
        <begin position="77"/>
        <end position="93"/>
    </location>
</feature>
<dbReference type="NCBIfam" id="NF009142">
    <property type="entry name" value="PRK12495.1-3"/>
    <property type="match status" value="1"/>
</dbReference>
<dbReference type="OrthoDB" id="26305at2157"/>
<evidence type="ECO:0000256" key="1">
    <source>
        <dbReference type="SAM" id="MobiDB-lite"/>
    </source>
</evidence>
<proteinExistence type="predicted"/>
<dbReference type="Pfam" id="PF06677">
    <property type="entry name" value="Auto_anti-p27"/>
    <property type="match status" value="1"/>
</dbReference>
<accession>A0A1U7ETL6</accession>
<dbReference type="InterPro" id="IPR009563">
    <property type="entry name" value="SSSCA1"/>
</dbReference>
<sequence length="244" mass="26398">MSDFDREKEREKLREKYEQDKQKREASERMSELLLQGATMTNRHCPECHSPVFRHEGQEFCPTCQQVVTEDGDLVDPADAGAGADTGADSEAGSNASPDTDAQTDTDAEPAPSADAHEPSASEAAPERGRDPGADAPAEAEPEPDVDRRPATTDERRPARVDPPARSEPSEPSTPDAHESTGRRKAPRDRRPTGSGFDSTEATLADEIAALTQQAAETSDIGRKRDLLAAAREAAETLQTIRRL</sequence>
<feature type="region of interest" description="Disordered" evidence="1">
    <location>
        <begin position="72"/>
        <end position="202"/>
    </location>
</feature>
<dbReference type="GeneID" id="3700822"/>
<dbReference type="EMBL" id="CR936257">
    <property type="protein sequence ID" value="CAI48260.1"/>
    <property type="molecule type" value="Genomic_DNA"/>
</dbReference>
<dbReference type="AlphaFoldDB" id="A0A1U7ETL6"/>
<feature type="region of interest" description="Disordered" evidence="1">
    <location>
        <begin position="1"/>
        <end position="35"/>
    </location>
</feature>
<dbReference type="InterPro" id="IPR051888">
    <property type="entry name" value="UPF0148_domain"/>
</dbReference>
<evidence type="ECO:0000313" key="3">
    <source>
        <dbReference type="Proteomes" id="UP000002698"/>
    </source>
</evidence>
<dbReference type="eggNOG" id="arCOG00578">
    <property type="taxonomic scope" value="Archaea"/>
</dbReference>
<dbReference type="STRING" id="348780.NP_0338A"/>
<dbReference type="RefSeq" id="WP_011321898.1">
    <property type="nucleotide sequence ID" value="NC_007426.1"/>
</dbReference>
<dbReference type="Proteomes" id="UP000002698">
    <property type="component" value="Chromosome"/>
</dbReference>
<dbReference type="HOGENOM" id="CLU_085607_0_0_2"/>
<feature type="compositionally biased region" description="Basic and acidic residues" evidence="1">
    <location>
        <begin position="1"/>
        <end position="31"/>
    </location>
</feature>
<feature type="compositionally biased region" description="Basic and acidic residues" evidence="1">
    <location>
        <begin position="115"/>
        <end position="133"/>
    </location>
</feature>
<keyword evidence="3" id="KW-1185">Reference proteome</keyword>
<protein>
    <submittedName>
        <fullName evidence="2">UPF0148 family protein</fullName>
    </submittedName>
</protein>
<dbReference type="PANTHER" id="PTHR16537:SF1">
    <property type="entry name" value="PROTEIN ZNRD2"/>
    <property type="match status" value="1"/>
</dbReference>